<evidence type="ECO:0000256" key="1">
    <source>
        <dbReference type="ARBA" id="ARBA00004141"/>
    </source>
</evidence>
<dbReference type="PANTHER" id="PTHR11360:SF319">
    <property type="entry name" value="MAJOR FACILITATOR SUPERFAMILY (MFS) PROFILE DOMAIN-CONTAINING PROTEIN"/>
    <property type="match status" value="1"/>
</dbReference>
<evidence type="ECO:0000256" key="4">
    <source>
        <dbReference type="SAM" id="Phobius"/>
    </source>
</evidence>
<dbReference type="InterPro" id="IPR020846">
    <property type="entry name" value="MFS_dom"/>
</dbReference>
<feature type="transmembrane region" description="Helical" evidence="4">
    <location>
        <begin position="122"/>
        <end position="141"/>
    </location>
</feature>
<feature type="transmembrane region" description="Helical" evidence="4">
    <location>
        <begin position="318"/>
        <end position="341"/>
    </location>
</feature>
<dbReference type="InterPro" id="IPR036259">
    <property type="entry name" value="MFS_trans_sf"/>
</dbReference>
<feature type="region of interest" description="Disordered" evidence="3">
    <location>
        <begin position="1"/>
        <end position="23"/>
    </location>
</feature>
<feature type="transmembrane region" description="Helical" evidence="4">
    <location>
        <begin position="211"/>
        <end position="233"/>
    </location>
</feature>
<keyword evidence="4" id="KW-0812">Transmembrane</keyword>
<sequence>MSADSETDKKAQEAPADHSHIEFAQKDVETGASLEDAATDNSDSFPDGGVQAWRTALGGFLSFVASIGFLSGGSVFQSYFKTTVLPGSSTSDIAWIGSVQVWGCYFFGIWSGTLSDKHGPAVPLAVGTFFMVLGNMMSSVSTKFYQFLLSQGFCVALGMGFIFTPALAIQSQWFLKRRGFAVGFVMSGQMAGGIIWPVLANRLLNFEGVSYGWTLRIIGFMQLGIMVVAMLLVQRRFPFVMERRSLPLRQYFTDRRTMLLTFAIFLMNLGIYVPWFYITPYAIQRGASASLGFYDAAILNAGAFLGCYALGMIADSGLGFFNSVIVATFTCAVISFAWIGSHSIPGVVVWAVAYGMLSGALQAIFSPCVSMLAPTTDVIGFWNGICITISSFAVLATGPIAGQLLENAGGTNYLGMQLFTGISLTLSGALFVWTRLWVSRAVVV</sequence>
<dbReference type="SUPFAM" id="SSF103473">
    <property type="entry name" value="MFS general substrate transporter"/>
    <property type="match status" value="1"/>
</dbReference>
<dbReference type="OrthoDB" id="6499973at2759"/>
<feature type="transmembrane region" description="Helical" evidence="4">
    <location>
        <begin position="258"/>
        <end position="279"/>
    </location>
</feature>
<feature type="transmembrane region" description="Helical" evidence="4">
    <location>
        <begin position="180"/>
        <end position="199"/>
    </location>
</feature>
<accession>A0A0F0I497</accession>
<dbReference type="PANTHER" id="PTHR11360">
    <property type="entry name" value="MONOCARBOXYLATE TRANSPORTER"/>
    <property type="match status" value="1"/>
</dbReference>
<dbReference type="PROSITE" id="PS50850">
    <property type="entry name" value="MFS"/>
    <property type="match status" value="1"/>
</dbReference>
<evidence type="ECO:0000256" key="3">
    <source>
        <dbReference type="SAM" id="MobiDB-lite"/>
    </source>
</evidence>
<feature type="transmembrane region" description="Helical" evidence="4">
    <location>
        <begin position="92"/>
        <end position="110"/>
    </location>
</feature>
<dbReference type="EMBL" id="JZEE01000725">
    <property type="protein sequence ID" value="KJK60808.1"/>
    <property type="molecule type" value="Genomic_DNA"/>
</dbReference>
<feature type="transmembrane region" description="Helical" evidence="4">
    <location>
        <begin position="347"/>
        <end position="369"/>
    </location>
</feature>
<dbReference type="InterPro" id="IPR050327">
    <property type="entry name" value="Proton-linked_MCT"/>
</dbReference>
<dbReference type="Gene3D" id="1.20.1250.20">
    <property type="entry name" value="MFS general substrate transporter like domains"/>
    <property type="match status" value="1"/>
</dbReference>
<dbReference type="GO" id="GO:0022857">
    <property type="term" value="F:transmembrane transporter activity"/>
    <property type="evidence" value="ECO:0007669"/>
    <property type="project" value="InterPro"/>
</dbReference>
<dbReference type="Pfam" id="PF07690">
    <property type="entry name" value="MFS_1"/>
    <property type="match status" value="1"/>
</dbReference>
<feature type="transmembrane region" description="Helical" evidence="4">
    <location>
        <begin position="147"/>
        <end position="168"/>
    </location>
</feature>
<dbReference type="AlphaFoldDB" id="A0A0F0I497"/>
<dbReference type="Proteomes" id="UP000033540">
    <property type="component" value="Unassembled WGS sequence"/>
</dbReference>
<comment type="caution">
    <text evidence="6">The sequence shown here is derived from an EMBL/GenBank/DDBJ whole genome shotgun (WGS) entry which is preliminary data.</text>
</comment>
<keyword evidence="4" id="KW-0472">Membrane</keyword>
<dbReference type="GO" id="GO:0016020">
    <property type="term" value="C:membrane"/>
    <property type="evidence" value="ECO:0007669"/>
    <property type="project" value="UniProtKB-SubCell"/>
</dbReference>
<dbReference type="InterPro" id="IPR011701">
    <property type="entry name" value="MFS"/>
</dbReference>
<comment type="subcellular location">
    <subcellularLocation>
        <location evidence="1">Membrane</location>
        <topology evidence="1">Multi-pass membrane protein</topology>
    </subcellularLocation>
</comment>
<protein>
    <submittedName>
        <fullName evidence="6">Monocarboxylate transporter 1</fullName>
    </submittedName>
</protein>
<evidence type="ECO:0000256" key="2">
    <source>
        <dbReference type="ARBA" id="ARBA00006727"/>
    </source>
</evidence>
<feature type="domain" description="Major facilitator superfamily (MFS) profile" evidence="5">
    <location>
        <begin position="51"/>
        <end position="444"/>
    </location>
</feature>
<name>A0A0F0I497_ASPPU</name>
<feature type="transmembrane region" description="Helical" evidence="4">
    <location>
        <begin position="413"/>
        <end position="433"/>
    </location>
</feature>
<evidence type="ECO:0000259" key="5">
    <source>
        <dbReference type="PROSITE" id="PS50850"/>
    </source>
</evidence>
<comment type="similarity">
    <text evidence="2">Belongs to the major facilitator superfamily. Monocarboxylate porter (TC 2.A.1.13) family.</text>
</comment>
<proteinExistence type="inferred from homology"/>
<keyword evidence="4" id="KW-1133">Transmembrane helix</keyword>
<gene>
    <name evidence="6" type="ORF">P875_00052973</name>
</gene>
<feature type="transmembrane region" description="Helical" evidence="4">
    <location>
        <begin position="291"/>
        <end position="311"/>
    </location>
</feature>
<evidence type="ECO:0000313" key="7">
    <source>
        <dbReference type="Proteomes" id="UP000033540"/>
    </source>
</evidence>
<evidence type="ECO:0000313" key="6">
    <source>
        <dbReference type="EMBL" id="KJK60808.1"/>
    </source>
</evidence>
<reference evidence="6 7" key="1">
    <citation type="submission" date="2015-02" db="EMBL/GenBank/DDBJ databases">
        <title>Draft genome sequence of Aspergillus parasiticus SU-1.</title>
        <authorList>
            <person name="Yu J."/>
            <person name="Fedorova N."/>
            <person name="Yin Y."/>
            <person name="Losada L."/>
            <person name="Zafar N."/>
            <person name="Taujale R."/>
            <person name="Ehrlich K.C."/>
            <person name="Bhatnagar D."/>
            <person name="Cleveland T.E."/>
            <person name="Bennett J.W."/>
            <person name="Nierman W.C."/>
        </authorList>
    </citation>
    <scope>NUCLEOTIDE SEQUENCE [LARGE SCALE GENOMIC DNA]</scope>
    <source>
        <strain evidence="7">ATCC 56775 / NRRL 5862 / SRRC 143 / SU-1</strain>
    </source>
</reference>
<feature type="transmembrane region" description="Helical" evidence="4">
    <location>
        <begin position="381"/>
        <end position="401"/>
    </location>
</feature>
<feature type="transmembrane region" description="Helical" evidence="4">
    <location>
        <begin position="60"/>
        <end position="80"/>
    </location>
</feature>
<organism evidence="6 7">
    <name type="scientific">Aspergillus parasiticus (strain ATCC 56775 / NRRL 5862 / SRRC 143 / SU-1)</name>
    <dbReference type="NCBI Taxonomy" id="1403190"/>
    <lineage>
        <taxon>Eukaryota</taxon>
        <taxon>Fungi</taxon>
        <taxon>Dikarya</taxon>
        <taxon>Ascomycota</taxon>
        <taxon>Pezizomycotina</taxon>
        <taxon>Eurotiomycetes</taxon>
        <taxon>Eurotiomycetidae</taxon>
        <taxon>Eurotiales</taxon>
        <taxon>Aspergillaceae</taxon>
        <taxon>Aspergillus</taxon>
        <taxon>Aspergillus subgen. Circumdati</taxon>
    </lineage>
</organism>